<proteinExistence type="predicted"/>
<dbReference type="WBParaSite" id="OFLC_0001309901-mRNA-1">
    <property type="protein sequence ID" value="OFLC_0001309901-mRNA-1"/>
    <property type="gene ID" value="OFLC_0001309901"/>
</dbReference>
<gene>
    <name evidence="2" type="ORF">OFLC_LOCUS13098</name>
</gene>
<keyword evidence="1" id="KW-0812">Transmembrane</keyword>
<keyword evidence="1" id="KW-0472">Membrane</keyword>
<dbReference type="EMBL" id="UZAJ01040044">
    <property type="protein sequence ID" value="VDP12916.1"/>
    <property type="molecule type" value="Genomic_DNA"/>
</dbReference>
<dbReference type="Proteomes" id="UP000267606">
    <property type="component" value="Unassembled WGS sequence"/>
</dbReference>
<feature type="transmembrane region" description="Helical" evidence="1">
    <location>
        <begin position="50"/>
        <end position="69"/>
    </location>
</feature>
<accession>A0A183I036</accession>
<evidence type="ECO:0000313" key="3">
    <source>
        <dbReference type="Proteomes" id="UP000267606"/>
    </source>
</evidence>
<reference evidence="2 3" key="2">
    <citation type="submission" date="2018-11" db="EMBL/GenBank/DDBJ databases">
        <authorList>
            <consortium name="Pathogen Informatics"/>
        </authorList>
    </citation>
    <scope>NUCLEOTIDE SEQUENCE [LARGE SCALE GENOMIC DNA]</scope>
</reference>
<organism evidence="4">
    <name type="scientific">Onchocerca flexuosa</name>
    <dbReference type="NCBI Taxonomy" id="387005"/>
    <lineage>
        <taxon>Eukaryota</taxon>
        <taxon>Metazoa</taxon>
        <taxon>Ecdysozoa</taxon>
        <taxon>Nematoda</taxon>
        <taxon>Chromadorea</taxon>
        <taxon>Rhabditida</taxon>
        <taxon>Spirurina</taxon>
        <taxon>Spiruromorpha</taxon>
        <taxon>Filarioidea</taxon>
        <taxon>Onchocercidae</taxon>
        <taxon>Onchocerca</taxon>
    </lineage>
</organism>
<keyword evidence="3" id="KW-1185">Reference proteome</keyword>
<name>A0A183I036_9BILA</name>
<dbReference type="AlphaFoldDB" id="A0A183I036"/>
<evidence type="ECO:0000256" key="1">
    <source>
        <dbReference type="SAM" id="Phobius"/>
    </source>
</evidence>
<protein>
    <submittedName>
        <fullName evidence="4">Ion_trans domain-containing protein</fullName>
    </submittedName>
</protein>
<reference evidence="4" key="1">
    <citation type="submission" date="2016-06" db="UniProtKB">
        <authorList>
            <consortium name="WormBaseParasite"/>
        </authorList>
    </citation>
    <scope>IDENTIFICATION</scope>
</reference>
<evidence type="ECO:0000313" key="4">
    <source>
        <dbReference type="WBParaSite" id="OFLC_0001309901-mRNA-1"/>
    </source>
</evidence>
<keyword evidence="1" id="KW-1133">Transmembrane helix</keyword>
<evidence type="ECO:0000313" key="2">
    <source>
        <dbReference type="EMBL" id="VDP12916.1"/>
    </source>
</evidence>
<sequence length="110" mass="12578">MHARDECMERLPTTSIVHQSKVLIEKLIYDLLFVTDLTSFTSEIFFNPEILVFAAIAVATLISITETIGTMIEHFVNRTTICITNCPNPSTQEVINIFINYDFFFTSCDF</sequence>